<name>A0A1D2NB22_ORCCI</name>
<keyword evidence="4" id="KW-0862">Zinc</keyword>
<dbReference type="EMBL" id="LJIJ01000111">
    <property type="protein sequence ID" value="ODN02452.1"/>
    <property type="molecule type" value="Genomic_DNA"/>
</dbReference>
<dbReference type="Pfam" id="PF00194">
    <property type="entry name" value="Carb_anhydrase"/>
    <property type="match status" value="1"/>
</dbReference>
<dbReference type="InterPro" id="IPR023561">
    <property type="entry name" value="Carbonic_anhydrase_a-class"/>
</dbReference>
<keyword evidence="11" id="KW-1185">Reference proteome</keyword>
<feature type="region of interest" description="Disordered" evidence="7">
    <location>
        <begin position="25"/>
        <end position="61"/>
    </location>
</feature>
<dbReference type="GO" id="GO:0008270">
    <property type="term" value="F:zinc ion binding"/>
    <property type="evidence" value="ECO:0007669"/>
    <property type="project" value="InterPro"/>
</dbReference>
<dbReference type="Gene3D" id="3.10.200.10">
    <property type="entry name" value="Alpha carbonic anhydrase"/>
    <property type="match status" value="1"/>
</dbReference>
<dbReference type="PROSITE" id="PS51144">
    <property type="entry name" value="ALPHA_CA_2"/>
    <property type="match status" value="1"/>
</dbReference>
<evidence type="ECO:0000256" key="5">
    <source>
        <dbReference type="ARBA" id="ARBA00023239"/>
    </source>
</evidence>
<evidence type="ECO:0000256" key="4">
    <source>
        <dbReference type="ARBA" id="ARBA00022833"/>
    </source>
</evidence>
<comment type="similarity">
    <text evidence="1">Belongs to the alpha-carbonic anhydrase family.</text>
</comment>
<feature type="domain" description="Alpha-carbonic anhydrase" evidence="9">
    <location>
        <begin position="97"/>
        <end position="363"/>
    </location>
</feature>
<evidence type="ECO:0000256" key="7">
    <source>
        <dbReference type="SAM" id="MobiDB-lite"/>
    </source>
</evidence>
<dbReference type="SMART" id="SM01057">
    <property type="entry name" value="Carb_anhydrase"/>
    <property type="match status" value="1"/>
</dbReference>
<evidence type="ECO:0000256" key="8">
    <source>
        <dbReference type="SAM" id="SignalP"/>
    </source>
</evidence>
<sequence>MYMFCKVLVVVTTCTIFVGIYPTNATDNTTSDPGNPSGISHGAVPMSPGASINVPNPNSAYDHPEGGDMIEMILKDPVLRKRLEQLQGPINDPSKVGDVGADGEGSASIACMTPGSRFQTVNLNANHFRTDVADDKETAWRWLRVNRLYGVIRDRFFVQNLEGGMMTIKFHKEDPTTRAMIAGMDEDWKFVYVLAKADLFWSMDNNYGAQHAVGKQTFPFELQLVHYKKSLGSLTSAAAEKHGILVLSVLFEAAGKINPSVDPLAAAAMMSTFPSEKFQMVHGPLDIKSLLPFDVSHIQYSGPYVSHPCSKEAKWIVFRHPRQISYKQLKQFREIRDISGRRHPGVFIPLGHQEDSEEVSGNTSVTTSNKIRLRILDTEEIEVNRSCELYAVSYTLVLSVSLIIFH</sequence>
<dbReference type="PANTHER" id="PTHR18952:SF265">
    <property type="entry name" value="CARBONIC ANHYDRASE"/>
    <property type="match status" value="1"/>
</dbReference>
<gene>
    <name evidence="10" type="ORF">Ocin01_04227</name>
</gene>
<evidence type="ECO:0000256" key="1">
    <source>
        <dbReference type="ARBA" id="ARBA00010718"/>
    </source>
</evidence>
<feature type="signal peptide" evidence="8">
    <location>
        <begin position="1"/>
        <end position="25"/>
    </location>
</feature>
<dbReference type="EC" id="4.2.1.1" evidence="2"/>
<accession>A0A1D2NB22</accession>
<feature type="compositionally biased region" description="Polar residues" evidence="7">
    <location>
        <begin position="25"/>
        <end position="38"/>
    </location>
</feature>
<dbReference type="SUPFAM" id="SSF51069">
    <property type="entry name" value="Carbonic anhydrase"/>
    <property type="match status" value="1"/>
</dbReference>
<dbReference type="Proteomes" id="UP000094527">
    <property type="component" value="Unassembled WGS sequence"/>
</dbReference>
<organism evidence="10 11">
    <name type="scientific">Orchesella cincta</name>
    <name type="common">Springtail</name>
    <name type="synonym">Podura cincta</name>
    <dbReference type="NCBI Taxonomy" id="48709"/>
    <lineage>
        <taxon>Eukaryota</taxon>
        <taxon>Metazoa</taxon>
        <taxon>Ecdysozoa</taxon>
        <taxon>Arthropoda</taxon>
        <taxon>Hexapoda</taxon>
        <taxon>Collembola</taxon>
        <taxon>Entomobryomorpha</taxon>
        <taxon>Entomobryoidea</taxon>
        <taxon>Orchesellidae</taxon>
        <taxon>Orchesellinae</taxon>
        <taxon>Orchesella</taxon>
    </lineage>
</organism>
<evidence type="ECO:0000259" key="9">
    <source>
        <dbReference type="PROSITE" id="PS51144"/>
    </source>
</evidence>
<dbReference type="OrthoDB" id="429145at2759"/>
<keyword evidence="8" id="KW-0732">Signal</keyword>
<dbReference type="GO" id="GO:0004089">
    <property type="term" value="F:carbonate dehydratase activity"/>
    <property type="evidence" value="ECO:0007669"/>
    <property type="project" value="UniProtKB-EC"/>
</dbReference>
<dbReference type="InterPro" id="IPR001148">
    <property type="entry name" value="CA_dom"/>
</dbReference>
<evidence type="ECO:0000256" key="2">
    <source>
        <dbReference type="ARBA" id="ARBA00012925"/>
    </source>
</evidence>
<evidence type="ECO:0000313" key="11">
    <source>
        <dbReference type="Proteomes" id="UP000094527"/>
    </source>
</evidence>
<comment type="caution">
    <text evidence="10">The sequence shown here is derived from an EMBL/GenBank/DDBJ whole genome shotgun (WGS) entry which is preliminary data.</text>
</comment>
<proteinExistence type="inferred from homology"/>
<evidence type="ECO:0000256" key="3">
    <source>
        <dbReference type="ARBA" id="ARBA00022723"/>
    </source>
</evidence>
<protein>
    <recommendedName>
        <fullName evidence="2">carbonic anhydrase</fullName>
        <ecNumber evidence="2">4.2.1.1</ecNumber>
    </recommendedName>
</protein>
<evidence type="ECO:0000313" key="10">
    <source>
        <dbReference type="EMBL" id="ODN02452.1"/>
    </source>
</evidence>
<comment type="catalytic activity">
    <reaction evidence="6">
        <text>hydrogencarbonate + H(+) = CO2 + H2O</text>
        <dbReference type="Rhea" id="RHEA:10748"/>
        <dbReference type="ChEBI" id="CHEBI:15377"/>
        <dbReference type="ChEBI" id="CHEBI:15378"/>
        <dbReference type="ChEBI" id="CHEBI:16526"/>
        <dbReference type="ChEBI" id="CHEBI:17544"/>
        <dbReference type="EC" id="4.2.1.1"/>
    </reaction>
</comment>
<dbReference type="InterPro" id="IPR036398">
    <property type="entry name" value="CA_dom_sf"/>
</dbReference>
<dbReference type="STRING" id="48709.A0A1D2NB22"/>
<reference evidence="10 11" key="1">
    <citation type="journal article" date="2016" name="Genome Biol. Evol.">
        <title>Gene Family Evolution Reflects Adaptation to Soil Environmental Stressors in the Genome of the Collembolan Orchesella cincta.</title>
        <authorList>
            <person name="Faddeeva-Vakhrusheva A."/>
            <person name="Derks M.F."/>
            <person name="Anvar S.Y."/>
            <person name="Agamennone V."/>
            <person name="Suring W."/>
            <person name="Smit S."/>
            <person name="van Straalen N.M."/>
            <person name="Roelofs D."/>
        </authorList>
    </citation>
    <scope>NUCLEOTIDE SEQUENCE [LARGE SCALE GENOMIC DNA]</scope>
    <source>
        <tissue evidence="10">Mixed pool</tissue>
    </source>
</reference>
<feature type="chain" id="PRO_5008905311" description="carbonic anhydrase" evidence="8">
    <location>
        <begin position="26"/>
        <end position="406"/>
    </location>
</feature>
<keyword evidence="5" id="KW-0456">Lyase</keyword>
<evidence type="ECO:0000256" key="6">
    <source>
        <dbReference type="ARBA" id="ARBA00048348"/>
    </source>
</evidence>
<dbReference type="AlphaFoldDB" id="A0A1D2NB22"/>
<keyword evidence="3" id="KW-0479">Metal-binding</keyword>
<dbReference type="PANTHER" id="PTHR18952">
    <property type="entry name" value="CARBONIC ANHYDRASE"/>
    <property type="match status" value="1"/>
</dbReference>